<keyword evidence="5 11" id="KW-0444">Lipid biosynthesis</keyword>
<keyword evidence="7 11" id="KW-0328">Glycosyltransferase</keyword>
<evidence type="ECO:0000256" key="8">
    <source>
        <dbReference type="ARBA" id="ARBA00022679"/>
    </source>
</evidence>
<dbReference type="CDD" id="cd01635">
    <property type="entry name" value="Glycosyltransferase_GTB-type"/>
    <property type="match status" value="1"/>
</dbReference>
<comment type="similarity">
    <text evidence="2 11">Belongs to the LpxB family.</text>
</comment>
<evidence type="ECO:0000256" key="5">
    <source>
        <dbReference type="ARBA" id="ARBA00022516"/>
    </source>
</evidence>
<name>A0ABP7PQ47_9GAMM</name>
<evidence type="ECO:0000313" key="13">
    <source>
        <dbReference type="Proteomes" id="UP001501337"/>
    </source>
</evidence>
<dbReference type="EMBL" id="BAABBO010000012">
    <property type="protein sequence ID" value="GAA3969356.1"/>
    <property type="molecule type" value="Genomic_DNA"/>
</dbReference>
<comment type="pathway">
    <text evidence="11">Bacterial outer membrane biogenesis; LPS lipid A biosynthesis.</text>
</comment>
<dbReference type="PANTHER" id="PTHR30372">
    <property type="entry name" value="LIPID-A-DISACCHARIDE SYNTHASE"/>
    <property type="match status" value="1"/>
</dbReference>
<dbReference type="EC" id="2.4.1.182" evidence="3 11"/>
<evidence type="ECO:0000256" key="11">
    <source>
        <dbReference type="HAMAP-Rule" id="MF_00392"/>
    </source>
</evidence>
<accession>A0ABP7PQ47</accession>
<evidence type="ECO:0000256" key="1">
    <source>
        <dbReference type="ARBA" id="ARBA00002056"/>
    </source>
</evidence>
<dbReference type="InterPro" id="IPR003835">
    <property type="entry name" value="Glyco_trans_19"/>
</dbReference>
<keyword evidence="13" id="KW-1185">Reference proteome</keyword>
<evidence type="ECO:0000313" key="12">
    <source>
        <dbReference type="EMBL" id="GAA3969356.1"/>
    </source>
</evidence>
<evidence type="ECO:0000256" key="4">
    <source>
        <dbReference type="ARBA" id="ARBA00020902"/>
    </source>
</evidence>
<comment type="catalytic activity">
    <reaction evidence="10 11">
        <text>a lipid X + a UDP-2-N,3-O-bis[(3R)-3-hydroxyacyl]-alpha-D-glucosamine = a lipid A disaccharide + UDP + H(+)</text>
        <dbReference type="Rhea" id="RHEA:67828"/>
        <dbReference type="ChEBI" id="CHEBI:15378"/>
        <dbReference type="ChEBI" id="CHEBI:58223"/>
        <dbReference type="ChEBI" id="CHEBI:137748"/>
        <dbReference type="ChEBI" id="CHEBI:176338"/>
        <dbReference type="ChEBI" id="CHEBI:176343"/>
        <dbReference type="EC" id="2.4.1.182"/>
    </reaction>
</comment>
<proteinExistence type="inferred from homology"/>
<evidence type="ECO:0000256" key="3">
    <source>
        <dbReference type="ARBA" id="ARBA00012687"/>
    </source>
</evidence>
<comment type="caution">
    <text evidence="12">The sequence shown here is derived from an EMBL/GenBank/DDBJ whole genome shotgun (WGS) entry which is preliminary data.</text>
</comment>
<dbReference type="HAMAP" id="MF_00392">
    <property type="entry name" value="LpxB"/>
    <property type="match status" value="1"/>
</dbReference>
<evidence type="ECO:0000256" key="2">
    <source>
        <dbReference type="ARBA" id="ARBA00007868"/>
    </source>
</evidence>
<sequence>MRVAIVAGEASGDLLGAGLIHALRAQYPDAEFGGMGGPLMQGAGCESLFPMEHLSIMGLVEVLDSLPQLFELRARLLAYFVGWKADVFIGIDAPDFNLRLASKLKMAGIPTVHYVSPSVWAWRQGRIHGIKRSVDLMLTLLPFEADFYEHWRVPVAFVGHPLADEIPLGLDKAPARGHLGLAKDHSAPVYAILPGSRGSEVSRLGKLFFQAARLLKQQQPGAVFLVPASSELREAQLNHLLTDCPDLTADNSVRVLQGQARMAMQAADGVILASGTASLEAMLVGRPMVVAYRLARPTYWIMKRLMKSKYIALPNLLADEALVPELIQDDVTPERIAEALLKETEPARAAALTQRFAGLHELIHRNASERAAKAIRAQILDKVRDERADG</sequence>
<dbReference type="Pfam" id="PF02684">
    <property type="entry name" value="LpxB"/>
    <property type="match status" value="1"/>
</dbReference>
<evidence type="ECO:0000256" key="7">
    <source>
        <dbReference type="ARBA" id="ARBA00022676"/>
    </source>
</evidence>
<dbReference type="Proteomes" id="UP001501337">
    <property type="component" value="Unassembled WGS sequence"/>
</dbReference>
<dbReference type="PANTHER" id="PTHR30372:SF4">
    <property type="entry name" value="LIPID-A-DISACCHARIDE SYNTHASE, MITOCHONDRIAL-RELATED"/>
    <property type="match status" value="1"/>
</dbReference>
<evidence type="ECO:0000256" key="9">
    <source>
        <dbReference type="ARBA" id="ARBA00023098"/>
    </source>
</evidence>
<reference evidence="13" key="1">
    <citation type="journal article" date="2019" name="Int. J. Syst. Evol. Microbiol.">
        <title>The Global Catalogue of Microorganisms (GCM) 10K type strain sequencing project: providing services to taxonomists for standard genome sequencing and annotation.</title>
        <authorList>
            <consortium name="The Broad Institute Genomics Platform"/>
            <consortium name="The Broad Institute Genome Sequencing Center for Infectious Disease"/>
            <person name="Wu L."/>
            <person name="Ma J."/>
        </authorList>
    </citation>
    <scope>NUCLEOTIDE SEQUENCE [LARGE SCALE GENOMIC DNA]</scope>
    <source>
        <strain evidence="13">JCM 17555</strain>
    </source>
</reference>
<organism evidence="12 13">
    <name type="scientific">Allohahella marinimesophila</name>
    <dbReference type="NCBI Taxonomy" id="1054972"/>
    <lineage>
        <taxon>Bacteria</taxon>
        <taxon>Pseudomonadati</taxon>
        <taxon>Pseudomonadota</taxon>
        <taxon>Gammaproteobacteria</taxon>
        <taxon>Oceanospirillales</taxon>
        <taxon>Hahellaceae</taxon>
        <taxon>Allohahella</taxon>
    </lineage>
</organism>
<keyword evidence="9 11" id="KW-0443">Lipid metabolism</keyword>
<keyword evidence="8 11" id="KW-0808">Transferase</keyword>
<protein>
    <recommendedName>
        <fullName evidence="4 11">Lipid-A-disaccharide synthase</fullName>
        <ecNumber evidence="3 11">2.4.1.182</ecNumber>
    </recommendedName>
</protein>
<dbReference type="RefSeq" id="WP_344807593.1">
    <property type="nucleotide sequence ID" value="NZ_BAABBO010000012.1"/>
</dbReference>
<evidence type="ECO:0000256" key="6">
    <source>
        <dbReference type="ARBA" id="ARBA00022556"/>
    </source>
</evidence>
<dbReference type="NCBIfam" id="TIGR00215">
    <property type="entry name" value="lpxB"/>
    <property type="match status" value="1"/>
</dbReference>
<keyword evidence="6 11" id="KW-0441">Lipid A biosynthesis</keyword>
<dbReference type="SUPFAM" id="SSF53756">
    <property type="entry name" value="UDP-Glycosyltransferase/glycogen phosphorylase"/>
    <property type="match status" value="1"/>
</dbReference>
<evidence type="ECO:0000256" key="10">
    <source>
        <dbReference type="ARBA" id="ARBA00048975"/>
    </source>
</evidence>
<gene>
    <name evidence="11 12" type="primary">lpxB</name>
    <name evidence="12" type="ORF">GCM10022278_28890</name>
</gene>
<comment type="function">
    <text evidence="1 11">Condensation of UDP-2,3-diacylglucosamine and 2,3-diacylglucosamine-1-phosphate to form lipid A disaccharide, a precursor of lipid A, a phosphorylated glycolipid that anchors the lipopolysaccharide to the outer membrane of the cell.</text>
</comment>